<protein>
    <recommendedName>
        <fullName evidence="5">DUF2933 domain-containing protein</fullName>
    </recommendedName>
</protein>
<dbReference type="OrthoDB" id="3259295at2"/>
<evidence type="ECO:0000313" key="3">
    <source>
        <dbReference type="EMBL" id="TBT93125.1"/>
    </source>
</evidence>
<gene>
    <name evidence="3" type="ORF">ET996_12365</name>
</gene>
<keyword evidence="2" id="KW-1133">Transmembrane helix</keyword>
<dbReference type="Proteomes" id="UP000291933">
    <property type="component" value="Unassembled WGS sequence"/>
</dbReference>
<reference evidence="3 4" key="1">
    <citation type="submission" date="2019-01" db="EMBL/GenBank/DDBJ databases">
        <title>Lactibacter flavus gen. nov., sp. nov., a novel bacterium of the family Propionibacteriaceae isolated from raw milk and dairy products.</title>
        <authorList>
            <person name="Huptas C."/>
            <person name="Wenning M."/>
            <person name="Breitenwieser F."/>
            <person name="Doll E."/>
            <person name="Von Neubeck M."/>
            <person name="Busse H.-J."/>
            <person name="Scherer S."/>
        </authorList>
    </citation>
    <scope>NUCLEOTIDE SEQUENCE [LARGE SCALE GENOMIC DNA]</scope>
    <source>
        <strain evidence="3 4">DSM 22130</strain>
    </source>
</reference>
<evidence type="ECO:0000313" key="4">
    <source>
        <dbReference type="Proteomes" id="UP000291933"/>
    </source>
</evidence>
<proteinExistence type="predicted"/>
<keyword evidence="2" id="KW-0472">Membrane</keyword>
<evidence type="ECO:0000256" key="2">
    <source>
        <dbReference type="SAM" id="Phobius"/>
    </source>
</evidence>
<feature type="transmembrane region" description="Helical" evidence="2">
    <location>
        <begin position="78"/>
        <end position="98"/>
    </location>
</feature>
<accession>A0A4Q9KIC3</accession>
<keyword evidence="4" id="KW-1185">Reference proteome</keyword>
<dbReference type="EMBL" id="SDMR01000018">
    <property type="protein sequence ID" value="TBT93125.1"/>
    <property type="molecule type" value="Genomic_DNA"/>
</dbReference>
<evidence type="ECO:0008006" key="5">
    <source>
        <dbReference type="Google" id="ProtNLM"/>
    </source>
</evidence>
<feature type="region of interest" description="Disordered" evidence="1">
    <location>
        <begin position="1"/>
        <end position="49"/>
    </location>
</feature>
<organism evidence="3 4">
    <name type="scientific">Propioniciclava tarda</name>
    <dbReference type="NCBI Taxonomy" id="433330"/>
    <lineage>
        <taxon>Bacteria</taxon>
        <taxon>Bacillati</taxon>
        <taxon>Actinomycetota</taxon>
        <taxon>Actinomycetes</taxon>
        <taxon>Propionibacteriales</taxon>
        <taxon>Propionibacteriaceae</taxon>
        <taxon>Propioniciclava</taxon>
    </lineage>
</organism>
<sequence>MDTNARLQRTPGTEFGAPQEFKPYDSTPPLRAGSAEPTPGQAHTGTTPTKAHGWMHWLMCLPMVAIIAYLVLTGAVGGGAILYALGCMAMMGVMMLFMNHGSGTSGHRH</sequence>
<dbReference type="AlphaFoldDB" id="A0A4Q9KIC3"/>
<name>A0A4Q9KIC3_PROTD</name>
<dbReference type="RefSeq" id="WP_131172868.1">
    <property type="nucleotide sequence ID" value="NZ_FXTL01000018.1"/>
</dbReference>
<feature type="compositionally biased region" description="Polar residues" evidence="1">
    <location>
        <begin position="1"/>
        <end position="11"/>
    </location>
</feature>
<comment type="caution">
    <text evidence="3">The sequence shown here is derived from an EMBL/GenBank/DDBJ whole genome shotgun (WGS) entry which is preliminary data.</text>
</comment>
<evidence type="ECO:0000256" key="1">
    <source>
        <dbReference type="SAM" id="MobiDB-lite"/>
    </source>
</evidence>
<feature type="transmembrane region" description="Helical" evidence="2">
    <location>
        <begin position="54"/>
        <end position="72"/>
    </location>
</feature>
<keyword evidence="2" id="KW-0812">Transmembrane</keyword>